<evidence type="ECO:0008006" key="4">
    <source>
        <dbReference type="Google" id="ProtNLM"/>
    </source>
</evidence>
<gene>
    <name evidence="2" type="ORF">BDW47DRAFT_106640</name>
</gene>
<sequence>MQEQESGLFLPIFLVVSSSAVASVLSTSESGDEKVRTTSPRWRTGAPFLLAVAATEDQGVVSDDNDQEAGGEKDWFKSVFRVAMEVLVDELWPVVEEQMTTLGRMTRFVQQAEVTEDIPILIDEEDGLDSIWWSVHAPPRHMRKRRRLFT</sequence>
<dbReference type="AlphaFoldDB" id="A0A2I2FAN6"/>
<evidence type="ECO:0000313" key="3">
    <source>
        <dbReference type="Proteomes" id="UP000234585"/>
    </source>
</evidence>
<keyword evidence="1" id="KW-0732">Signal</keyword>
<feature type="signal peptide" evidence="1">
    <location>
        <begin position="1"/>
        <end position="26"/>
    </location>
</feature>
<dbReference type="EMBL" id="KZ559141">
    <property type="protein sequence ID" value="PLB37693.1"/>
    <property type="molecule type" value="Genomic_DNA"/>
</dbReference>
<accession>A0A2I2FAN6</accession>
<protein>
    <recommendedName>
        <fullName evidence="4">Secreted protein</fullName>
    </recommendedName>
</protein>
<dbReference type="GeneID" id="36519974"/>
<evidence type="ECO:0000313" key="2">
    <source>
        <dbReference type="EMBL" id="PLB37693.1"/>
    </source>
</evidence>
<dbReference type="Proteomes" id="UP000234585">
    <property type="component" value="Unassembled WGS sequence"/>
</dbReference>
<name>A0A2I2FAN6_ASPCN</name>
<keyword evidence="3" id="KW-1185">Reference proteome</keyword>
<evidence type="ECO:0000256" key="1">
    <source>
        <dbReference type="SAM" id="SignalP"/>
    </source>
</evidence>
<proteinExistence type="predicted"/>
<organism evidence="2 3">
    <name type="scientific">Aspergillus candidus</name>
    <dbReference type="NCBI Taxonomy" id="41067"/>
    <lineage>
        <taxon>Eukaryota</taxon>
        <taxon>Fungi</taxon>
        <taxon>Dikarya</taxon>
        <taxon>Ascomycota</taxon>
        <taxon>Pezizomycotina</taxon>
        <taxon>Eurotiomycetes</taxon>
        <taxon>Eurotiomycetidae</taxon>
        <taxon>Eurotiales</taxon>
        <taxon>Aspergillaceae</taxon>
        <taxon>Aspergillus</taxon>
        <taxon>Aspergillus subgen. Circumdati</taxon>
    </lineage>
</organism>
<reference evidence="2 3" key="1">
    <citation type="submission" date="2017-12" db="EMBL/GenBank/DDBJ databases">
        <authorList>
            <consortium name="DOE Joint Genome Institute"/>
            <person name="Haridas S."/>
            <person name="Kjaerbolling I."/>
            <person name="Vesth T.C."/>
            <person name="Frisvad J.C."/>
            <person name="Nybo J.L."/>
            <person name="Theobald S."/>
            <person name="Kuo A."/>
            <person name="Bowyer P."/>
            <person name="Matsuda Y."/>
            <person name="Mondo S."/>
            <person name="Lyhne E.K."/>
            <person name="Kogle M.E."/>
            <person name="Clum A."/>
            <person name="Lipzen A."/>
            <person name="Salamov A."/>
            <person name="Ngan C.Y."/>
            <person name="Daum C."/>
            <person name="Chiniquy J."/>
            <person name="Barry K."/>
            <person name="LaButti K."/>
            <person name="Simmons B.A."/>
            <person name="Magnuson J.K."/>
            <person name="Mortensen U.H."/>
            <person name="Larsen T.O."/>
            <person name="Grigoriev I.V."/>
            <person name="Baker S.E."/>
            <person name="Andersen M.R."/>
            <person name="Nordberg H.P."/>
            <person name="Cantor M.N."/>
            <person name="Hua S.X."/>
        </authorList>
    </citation>
    <scope>NUCLEOTIDE SEQUENCE [LARGE SCALE GENOMIC DNA]</scope>
    <source>
        <strain evidence="2 3">CBS 102.13</strain>
    </source>
</reference>
<dbReference type="RefSeq" id="XP_024671705.1">
    <property type="nucleotide sequence ID" value="XM_024812814.1"/>
</dbReference>
<feature type="chain" id="PRO_5014119839" description="Secreted protein" evidence="1">
    <location>
        <begin position="27"/>
        <end position="150"/>
    </location>
</feature>
<dbReference type="OrthoDB" id="4869816at2759"/>